<evidence type="ECO:0000259" key="4">
    <source>
        <dbReference type="PROSITE" id="PS51077"/>
    </source>
</evidence>
<evidence type="ECO:0000313" key="7">
    <source>
        <dbReference type="Proteomes" id="UP000190285"/>
    </source>
</evidence>
<dbReference type="EMBL" id="FUZT01000011">
    <property type="protein sequence ID" value="SKC84426.1"/>
    <property type="molecule type" value="Genomic_DNA"/>
</dbReference>
<feature type="domain" description="IclR-ED" evidence="5">
    <location>
        <begin position="68"/>
        <end position="250"/>
    </location>
</feature>
<dbReference type="OrthoDB" id="9791752at2"/>
<keyword evidence="2" id="KW-0238">DNA-binding</keyword>
<feature type="domain" description="HTH iclR-type" evidence="4">
    <location>
        <begin position="4"/>
        <end position="67"/>
    </location>
</feature>
<dbReference type="Pfam" id="PF09339">
    <property type="entry name" value="HTH_IclR"/>
    <property type="match status" value="1"/>
</dbReference>
<dbReference type="SUPFAM" id="SSF46785">
    <property type="entry name" value="Winged helix' DNA-binding domain"/>
    <property type="match status" value="1"/>
</dbReference>
<dbReference type="Pfam" id="PF01614">
    <property type="entry name" value="IclR_C"/>
    <property type="match status" value="1"/>
</dbReference>
<dbReference type="GO" id="GO:0045892">
    <property type="term" value="P:negative regulation of DNA-templated transcription"/>
    <property type="evidence" value="ECO:0007669"/>
    <property type="project" value="TreeGrafter"/>
</dbReference>
<dbReference type="PROSITE" id="PS51077">
    <property type="entry name" value="HTH_ICLR"/>
    <property type="match status" value="1"/>
</dbReference>
<dbReference type="InterPro" id="IPR050707">
    <property type="entry name" value="HTH_MetabolicPath_Reg"/>
</dbReference>
<dbReference type="PANTHER" id="PTHR30136:SF24">
    <property type="entry name" value="HTH-TYPE TRANSCRIPTIONAL REPRESSOR ALLR"/>
    <property type="match status" value="1"/>
</dbReference>
<dbReference type="GO" id="GO:0003700">
    <property type="term" value="F:DNA-binding transcription factor activity"/>
    <property type="evidence" value="ECO:0007669"/>
    <property type="project" value="TreeGrafter"/>
</dbReference>
<dbReference type="Gene3D" id="3.30.450.40">
    <property type="match status" value="1"/>
</dbReference>
<dbReference type="AlphaFoldDB" id="A0A1T5M853"/>
<dbReference type="PROSITE" id="PS51078">
    <property type="entry name" value="ICLR_ED"/>
    <property type="match status" value="1"/>
</dbReference>
<dbReference type="PANTHER" id="PTHR30136">
    <property type="entry name" value="HELIX-TURN-HELIX TRANSCRIPTIONAL REGULATOR, ICLR FAMILY"/>
    <property type="match status" value="1"/>
</dbReference>
<dbReference type="SUPFAM" id="SSF55781">
    <property type="entry name" value="GAF domain-like"/>
    <property type="match status" value="1"/>
</dbReference>
<evidence type="ECO:0000256" key="2">
    <source>
        <dbReference type="ARBA" id="ARBA00023125"/>
    </source>
</evidence>
<sequence length="256" mass="28480">MELLKSAENVLNILCLWESNKEQSLGLNEISKLTGINKSTVHKILQSLKKRNFVQQNEVNRKYSLGVGILRLGTCVLKNLDLREVAHPLLKQLAHMCQNTVTLGIRSDNNFIFIDRIDGRDNVRFYCDIGKVTPFYGGAAAKALFAHLSDGDINKILQSIEEKKFTKKTKGKSALMEEIKSIRKNGFSISDEEVDIGVLAVGAPIFDYSGKAIAGVAIAGIKQTFTSEILEINKKLLLEYTHIISKKMGCSSNTYK</sequence>
<reference evidence="6 7" key="1">
    <citation type="submission" date="2017-02" db="EMBL/GenBank/DDBJ databases">
        <authorList>
            <person name="Peterson S.W."/>
        </authorList>
    </citation>
    <scope>NUCLEOTIDE SEQUENCE [LARGE SCALE GENOMIC DNA]</scope>
    <source>
        <strain evidence="6 7">M1</strain>
    </source>
</reference>
<evidence type="ECO:0000313" key="6">
    <source>
        <dbReference type="EMBL" id="SKC84426.1"/>
    </source>
</evidence>
<name>A0A1T5M853_9FIRM</name>
<keyword evidence="7" id="KW-1185">Reference proteome</keyword>
<keyword evidence="3" id="KW-0804">Transcription</keyword>
<evidence type="ECO:0000256" key="1">
    <source>
        <dbReference type="ARBA" id="ARBA00023015"/>
    </source>
</evidence>
<dbReference type="STRING" id="36842.SAMN02194393_04109"/>
<dbReference type="InterPro" id="IPR036390">
    <property type="entry name" value="WH_DNA-bd_sf"/>
</dbReference>
<dbReference type="InterPro" id="IPR014757">
    <property type="entry name" value="Tscrpt_reg_IclR_C"/>
</dbReference>
<protein>
    <submittedName>
        <fullName evidence="6">Transcriptional regulator, IclR family</fullName>
    </submittedName>
</protein>
<organism evidence="6 7">
    <name type="scientific">Maledivibacter halophilus</name>
    <dbReference type="NCBI Taxonomy" id="36842"/>
    <lineage>
        <taxon>Bacteria</taxon>
        <taxon>Bacillati</taxon>
        <taxon>Bacillota</taxon>
        <taxon>Clostridia</taxon>
        <taxon>Peptostreptococcales</taxon>
        <taxon>Caminicellaceae</taxon>
        <taxon>Maledivibacter</taxon>
    </lineage>
</organism>
<accession>A0A1T5M853</accession>
<evidence type="ECO:0000256" key="3">
    <source>
        <dbReference type="ARBA" id="ARBA00023163"/>
    </source>
</evidence>
<dbReference type="GO" id="GO:0003677">
    <property type="term" value="F:DNA binding"/>
    <property type="evidence" value="ECO:0007669"/>
    <property type="project" value="UniProtKB-KW"/>
</dbReference>
<dbReference type="InterPro" id="IPR029016">
    <property type="entry name" value="GAF-like_dom_sf"/>
</dbReference>
<dbReference type="SMART" id="SM00346">
    <property type="entry name" value="HTH_ICLR"/>
    <property type="match status" value="1"/>
</dbReference>
<evidence type="ECO:0000259" key="5">
    <source>
        <dbReference type="PROSITE" id="PS51078"/>
    </source>
</evidence>
<dbReference type="RefSeq" id="WP_079494225.1">
    <property type="nucleotide sequence ID" value="NZ_FUZT01000011.1"/>
</dbReference>
<dbReference type="Proteomes" id="UP000190285">
    <property type="component" value="Unassembled WGS sequence"/>
</dbReference>
<dbReference type="InterPro" id="IPR005471">
    <property type="entry name" value="Tscrpt_reg_IclR_N"/>
</dbReference>
<dbReference type="InterPro" id="IPR036388">
    <property type="entry name" value="WH-like_DNA-bd_sf"/>
</dbReference>
<proteinExistence type="predicted"/>
<gene>
    <name evidence="6" type="ORF">SAMN02194393_04109</name>
</gene>
<keyword evidence="1" id="KW-0805">Transcription regulation</keyword>
<dbReference type="Gene3D" id="1.10.10.10">
    <property type="entry name" value="Winged helix-like DNA-binding domain superfamily/Winged helix DNA-binding domain"/>
    <property type="match status" value="1"/>
</dbReference>